<organism evidence="3 4">
    <name type="scientific">Rhodococcus antarcticus</name>
    <dbReference type="NCBI Taxonomy" id="2987751"/>
    <lineage>
        <taxon>Bacteria</taxon>
        <taxon>Bacillati</taxon>
        <taxon>Actinomycetota</taxon>
        <taxon>Actinomycetes</taxon>
        <taxon>Mycobacteriales</taxon>
        <taxon>Nocardiaceae</taxon>
        <taxon>Rhodococcus</taxon>
    </lineage>
</organism>
<feature type="short sequence motif" description="Histidine triad motif" evidence="1">
    <location>
        <begin position="100"/>
        <end position="104"/>
    </location>
</feature>
<dbReference type="PANTHER" id="PTHR23089">
    <property type="entry name" value="HISTIDINE TRIAD HIT PROTEIN"/>
    <property type="match status" value="1"/>
</dbReference>
<sequence>MTAPDCLFCKIVTGDVPATVVRRGERTVAFRDINPQAPVHVLVVPTTHQPDAARLTAADPALMAEVIADAVAVAEQEGLAGTGYRLITNTGRDAGQTVFHLHVHVLGGEGLGGMTGGPLKVAG</sequence>
<dbReference type="Gene3D" id="3.30.428.10">
    <property type="entry name" value="HIT-like"/>
    <property type="match status" value="1"/>
</dbReference>
<dbReference type="InterPro" id="IPR036265">
    <property type="entry name" value="HIT-like_sf"/>
</dbReference>
<dbReference type="Pfam" id="PF01230">
    <property type="entry name" value="HIT"/>
    <property type="match status" value="1"/>
</dbReference>
<dbReference type="RefSeq" id="WP_265381879.1">
    <property type="nucleotide sequence ID" value="NZ_CP110615.1"/>
</dbReference>
<reference evidence="3" key="1">
    <citation type="submission" date="2022-10" db="EMBL/GenBank/DDBJ databases">
        <title>Rhodococcus sp.75.</title>
        <authorList>
            <person name="Sun M."/>
        </authorList>
    </citation>
    <scope>NUCLEOTIDE SEQUENCE</scope>
    <source>
        <strain evidence="3">75</strain>
    </source>
</reference>
<accession>A0ABY6NXM3</accession>
<gene>
    <name evidence="3" type="ORF">RHODO2019_11195</name>
</gene>
<protein>
    <submittedName>
        <fullName evidence="3">Histidine triad nucleotide-binding protein</fullName>
    </submittedName>
</protein>
<dbReference type="SUPFAM" id="SSF54197">
    <property type="entry name" value="HIT-like"/>
    <property type="match status" value="1"/>
</dbReference>
<evidence type="ECO:0000259" key="2">
    <source>
        <dbReference type="PROSITE" id="PS51084"/>
    </source>
</evidence>
<dbReference type="Proteomes" id="UP001164965">
    <property type="component" value="Chromosome"/>
</dbReference>
<proteinExistence type="predicted"/>
<dbReference type="CDD" id="cd01276">
    <property type="entry name" value="PKCI_related"/>
    <property type="match status" value="1"/>
</dbReference>
<dbReference type="PRINTS" id="PR00332">
    <property type="entry name" value="HISTRIAD"/>
</dbReference>
<dbReference type="PROSITE" id="PS00892">
    <property type="entry name" value="HIT_1"/>
    <property type="match status" value="1"/>
</dbReference>
<dbReference type="InterPro" id="IPR011146">
    <property type="entry name" value="HIT-like"/>
</dbReference>
<name>A0ABY6NXM3_9NOCA</name>
<dbReference type="InterPro" id="IPR019808">
    <property type="entry name" value="Histidine_triad_CS"/>
</dbReference>
<evidence type="ECO:0000313" key="4">
    <source>
        <dbReference type="Proteomes" id="UP001164965"/>
    </source>
</evidence>
<evidence type="ECO:0000256" key="1">
    <source>
        <dbReference type="PROSITE-ProRule" id="PRU00464"/>
    </source>
</evidence>
<keyword evidence="4" id="KW-1185">Reference proteome</keyword>
<feature type="domain" description="HIT" evidence="2">
    <location>
        <begin position="7"/>
        <end position="116"/>
    </location>
</feature>
<dbReference type="EMBL" id="CP110615">
    <property type="protein sequence ID" value="UZJ23771.1"/>
    <property type="molecule type" value="Genomic_DNA"/>
</dbReference>
<dbReference type="InterPro" id="IPR001310">
    <property type="entry name" value="Histidine_triad_HIT"/>
</dbReference>
<evidence type="ECO:0000313" key="3">
    <source>
        <dbReference type="EMBL" id="UZJ23771.1"/>
    </source>
</evidence>
<dbReference type="PROSITE" id="PS51084">
    <property type="entry name" value="HIT_2"/>
    <property type="match status" value="1"/>
</dbReference>